<dbReference type="PROSITE" id="PS50888">
    <property type="entry name" value="BHLH"/>
    <property type="match status" value="1"/>
</dbReference>
<feature type="region of interest" description="Disordered" evidence="1">
    <location>
        <begin position="717"/>
        <end position="740"/>
    </location>
</feature>
<feature type="compositionally biased region" description="Low complexity" evidence="1">
    <location>
        <begin position="494"/>
        <end position="519"/>
    </location>
</feature>
<feature type="compositionally biased region" description="Low complexity" evidence="1">
    <location>
        <begin position="363"/>
        <end position="376"/>
    </location>
</feature>
<feature type="region of interest" description="Disordered" evidence="1">
    <location>
        <begin position="404"/>
        <end position="446"/>
    </location>
</feature>
<dbReference type="CDD" id="cd11392">
    <property type="entry name" value="bHLH_ScPHO4_like"/>
    <property type="match status" value="1"/>
</dbReference>
<evidence type="ECO:0000313" key="3">
    <source>
        <dbReference type="EMBL" id="WPG97823.1"/>
    </source>
</evidence>
<evidence type="ECO:0000313" key="4">
    <source>
        <dbReference type="Proteomes" id="UP001303373"/>
    </source>
</evidence>
<feature type="region of interest" description="Disordered" evidence="1">
    <location>
        <begin position="637"/>
        <end position="693"/>
    </location>
</feature>
<feature type="compositionally biased region" description="Polar residues" evidence="1">
    <location>
        <begin position="606"/>
        <end position="615"/>
    </location>
</feature>
<keyword evidence="4" id="KW-1185">Reference proteome</keyword>
<dbReference type="GO" id="GO:0046983">
    <property type="term" value="F:protein dimerization activity"/>
    <property type="evidence" value="ECO:0007669"/>
    <property type="project" value="InterPro"/>
</dbReference>
<feature type="region of interest" description="Disordered" evidence="1">
    <location>
        <begin position="605"/>
        <end position="624"/>
    </location>
</feature>
<feature type="region of interest" description="Disordered" evidence="1">
    <location>
        <begin position="128"/>
        <end position="173"/>
    </location>
</feature>
<feature type="compositionally biased region" description="Low complexity" evidence="1">
    <location>
        <begin position="724"/>
        <end position="740"/>
    </location>
</feature>
<dbReference type="EMBL" id="CP138580">
    <property type="protein sequence ID" value="WPG97823.1"/>
    <property type="molecule type" value="Genomic_DNA"/>
</dbReference>
<feature type="compositionally biased region" description="Basic and acidic residues" evidence="1">
    <location>
        <begin position="666"/>
        <end position="679"/>
    </location>
</feature>
<evidence type="ECO:0000259" key="2">
    <source>
        <dbReference type="PROSITE" id="PS50888"/>
    </source>
</evidence>
<dbReference type="SUPFAM" id="SSF47459">
    <property type="entry name" value="HLH, helix-loop-helix DNA-binding domain"/>
    <property type="match status" value="1"/>
</dbReference>
<dbReference type="Pfam" id="PF00010">
    <property type="entry name" value="HLH"/>
    <property type="match status" value="1"/>
</dbReference>
<feature type="region of interest" description="Disordered" evidence="1">
    <location>
        <begin position="363"/>
        <end position="392"/>
    </location>
</feature>
<name>A0AAQ3R520_9PEZI</name>
<proteinExistence type="predicted"/>
<evidence type="ECO:0000256" key="1">
    <source>
        <dbReference type="SAM" id="MobiDB-lite"/>
    </source>
</evidence>
<dbReference type="InterPro" id="IPR011598">
    <property type="entry name" value="bHLH_dom"/>
</dbReference>
<feature type="compositionally biased region" description="Polar residues" evidence="1">
    <location>
        <begin position="244"/>
        <end position="266"/>
    </location>
</feature>
<feature type="compositionally biased region" description="Low complexity" evidence="1">
    <location>
        <begin position="404"/>
        <end position="413"/>
    </location>
</feature>
<feature type="domain" description="BHLH" evidence="2">
    <location>
        <begin position="614"/>
        <end position="700"/>
    </location>
</feature>
<sequence>MNTSAEQQWSRPEQLDNMSHMATDLDDLGNLFEFGDIDLNTTPSVEPMQYGNHMQQQAHSQQGTHPSTPFDEINDPVSMPTTMAQDFAAHNQYGVQSMEQSQHQYMSTDSMAPQTSLAYSADSIYQPTMQQSQPQQFTPNQQQQQFQFQQQQSAYTPGRNGIPPTPNSFDMHGETGRFMQQQEHLDSQQRFMLEQRYNVRKDDAIVYTPLASPAATPQYNVQSEYTMPGAYFSPLTSPMLHAQRNAQKQRQQGYFTNPSTAPNSVAPSPIDPTGDVDMLNDGMTLPDAVSSQARKPKRKSAAPRSAGPRVKQSPIQKPQQKRKSTTLSSLIPPEEIDSIMSETQQSGKGQPKSAIAHMHATISGSSASEGSISPEPLSEALMGPPPRPTTSRIQSPAITALQQEARNAAGAAATPKSILSRRHPNHSAHSSPMMQQQPQQNNLEFGGLEDLQLPESASGPVVIRPPLTHLDTTISTTSSSGEQTPRMSARKTPKLGPLSSSASAKPPSSVASPSISGSPMFTGTQGSFTKGTSNKPENKNARNGKKRASSVHVSPAIRPRISPSIKPLLPEGTPLNSPTHALLLASKSNYQNLLEGNHLPGVNYPDSLSTGLTSKRTSHKVAEQGRRNRINEALKEMQSLLPKPSPKAVAKDSGSDASPEAAEGDEAGKDSKESKEEAQARSNSSKAATVESANEYIRRLQKENAILQKDFADMKKRLEAHTGTTPESSASPAATTSVKA</sequence>
<feature type="region of interest" description="Disordered" evidence="1">
    <location>
        <begin position="1"/>
        <end position="21"/>
    </location>
</feature>
<feature type="region of interest" description="Disordered" evidence="1">
    <location>
        <begin position="459"/>
        <end position="568"/>
    </location>
</feature>
<feature type="compositionally biased region" description="Low complexity" evidence="1">
    <location>
        <begin position="128"/>
        <end position="152"/>
    </location>
</feature>
<feature type="compositionally biased region" description="Polar residues" evidence="1">
    <location>
        <begin position="52"/>
        <end position="67"/>
    </location>
</feature>
<reference evidence="3 4" key="1">
    <citation type="submission" date="2023-11" db="EMBL/GenBank/DDBJ databases">
        <title>An acidophilic fungus is an integral part of prey digestion in a carnivorous sundew plant.</title>
        <authorList>
            <person name="Tsai I.J."/>
        </authorList>
    </citation>
    <scope>NUCLEOTIDE SEQUENCE [LARGE SCALE GENOMIC DNA]</scope>
    <source>
        <strain evidence="3">169a</strain>
    </source>
</reference>
<feature type="region of interest" description="Disordered" evidence="1">
    <location>
        <begin position="52"/>
        <end position="74"/>
    </location>
</feature>
<feature type="region of interest" description="Disordered" evidence="1">
    <location>
        <begin position="243"/>
        <end position="333"/>
    </location>
</feature>
<feature type="compositionally biased region" description="Polar residues" evidence="1">
    <location>
        <begin position="470"/>
        <end position="486"/>
    </location>
</feature>
<protein>
    <recommendedName>
        <fullName evidence="2">BHLH domain-containing protein</fullName>
    </recommendedName>
</protein>
<dbReference type="Gene3D" id="4.10.280.10">
    <property type="entry name" value="Helix-loop-helix DNA-binding domain"/>
    <property type="match status" value="1"/>
</dbReference>
<feature type="compositionally biased region" description="Low complexity" evidence="1">
    <location>
        <begin position="430"/>
        <end position="442"/>
    </location>
</feature>
<feature type="compositionally biased region" description="Polar residues" evidence="1">
    <location>
        <begin position="521"/>
        <end position="535"/>
    </location>
</feature>
<dbReference type="SMART" id="SM00353">
    <property type="entry name" value="HLH"/>
    <property type="match status" value="1"/>
</dbReference>
<gene>
    <name evidence="3" type="ORF">R9X50_00060400</name>
</gene>
<organism evidence="3 4">
    <name type="scientific">Acrodontium crateriforme</name>
    <dbReference type="NCBI Taxonomy" id="150365"/>
    <lineage>
        <taxon>Eukaryota</taxon>
        <taxon>Fungi</taxon>
        <taxon>Dikarya</taxon>
        <taxon>Ascomycota</taxon>
        <taxon>Pezizomycotina</taxon>
        <taxon>Dothideomycetes</taxon>
        <taxon>Dothideomycetidae</taxon>
        <taxon>Mycosphaerellales</taxon>
        <taxon>Teratosphaeriaceae</taxon>
        <taxon>Acrodontium</taxon>
    </lineage>
</organism>
<dbReference type="InterPro" id="IPR036638">
    <property type="entry name" value="HLH_DNA-bd_sf"/>
</dbReference>
<feature type="compositionally biased region" description="Polar residues" evidence="1">
    <location>
        <begin position="1"/>
        <end position="11"/>
    </location>
</feature>
<accession>A0AAQ3R520</accession>
<dbReference type="AlphaFoldDB" id="A0AAQ3R520"/>
<dbReference type="Proteomes" id="UP001303373">
    <property type="component" value="Chromosome 1"/>
</dbReference>